<protein>
    <submittedName>
        <fullName evidence="2">Uncharacterized protein</fullName>
    </submittedName>
</protein>
<dbReference type="AlphaFoldDB" id="A0AAE3QJ62"/>
<feature type="transmembrane region" description="Helical" evidence="1">
    <location>
        <begin position="240"/>
        <end position="264"/>
    </location>
</feature>
<evidence type="ECO:0000313" key="2">
    <source>
        <dbReference type="EMBL" id="MDJ1479820.1"/>
    </source>
</evidence>
<organism evidence="2 3">
    <name type="scientific">Xanthocytophaga flava</name>
    <dbReference type="NCBI Taxonomy" id="3048013"/>
    <lineage>
        <taxon>Bacteria</taxon>
        <taxon>Pseudomonadati</taxon>
        <taxon>Bacteroidota</taxon>
        <taxon>Cytophagia</taxon>
        <taxon>Cytophagales</taxon>
        <taxon>Rhodocytophagaceae</taxon>
        <taxon>Xanthocytophaga</taxon>
    </lineage>
</organism>
<gene>
    <name evidence="2" type="ORF">QNI16_04930</name>
</gene>
<feature type="transmembrane region" description="Helical" evidence="1">
    <location>
        <begin position="133"/>
        <end position="157"/>
    </location>
</feature>
<name>A0AAE3QJ62_9BACT</name>
<sequence length="579" mass="67454">MKLLRSTTSITYETIAFCVLLLIHLIPLFTGKFFPTSDGAAHLYNAELMKDMLLGTSPVHVEFLEWNIYPDPNRFSHVFLTTLLLVFPDYIAEKLLLATYVILFAVSFRYLIRNINYKATFLSVFAFPLVYNLSFWYGFYNFCFSLIFFFLFVGYWLRTQYNYTLKRTIVLIFLTLCMYFSHPVSYVFSILFLGLWIVMDAFRRNKPADYTHTGYWKRVFLLQIPKPDWKFLFRQIGMSVLIYGVTGILLLVYVFRIGASAYYYPSSKLTQVFQLTQLMPLQFLAQDETLLLGILYHVLFCLLIVCVIRYQRMSILHYVVLFGLLAGLALYYIFGPDGAAGGSGMHPRIGLFFYIYVVIFAAFYAWKLSTQRIVYMLVALISITLMIVRTKELLRLQSVFDEIMTAQEHIPAHAVMLPYCFYPIDSTLERNFPIDYYPLKHYSNYLLLGKKGISLDNYEARTGYFPLNWNLDKISDPVQLNHLNDVMYEKEHVRSIEFHEEMIGQPVDYVTLVGVHATDKSLHKDVITELEEEFDLIYESDNRIVHVYKKKTLGRPIGSVISAPGKERPLAKRTEATLD</sequence>
<accession>A0AAE3QJ62</accession>
<feature type="transmembrane region" description="Helical" evidence="1">
    <location>
        <begin position="169"/>
        <end position="198"/>
    </location>
</feature>
<feature type="transmembrane region" description="Helical" evidence="1">
    <location>
        <begin position="12"/>
        <end position="30"/>
    </location>
</feature>
<reference evidence="2" key="1">
    <citation type="submission" date="2023-05" db="EMBL/GenBank/DDBJ databases">
        <authorList>
            <person name="Zhang X."/>
        </authorList>
    </citation>
    <scope>NUCLEOTIDE SEQUENCE</scope>
    <source>
        <strain evidence="2">YF14B1</strain>
    </source>
</reference>
<feature type="transmembrane region" description="Helical" evidence="1">
    <location>
        <begin position="373"/>
        <end position="390"/>
    </location>
</feature>
<dbReference type="EMBL" id="JASJOS010000002">
    <property type="protein sequence ID" value="MDJ1479820.1"/>
    <property type="molecule type" value="Genomic_DNA"/>
</dbReference>
<feature type="transmembrane region" description="Helical" evidence="1">
    <location>
        <begin position="95"/>
        <end position="112"/>
    </location>
</feature>
<proteinExistence type="predicted"/>
<feature type="transmembrane region" description="Helical" evidence="1">
    <location>
        <begin position="289"/>
        <end position="308"/>
    </location>
</feature>
<feature type="transmembrane region" description="Helical" evidence="1">
    <location>
        <begin position="315"/>
        <end position="334"/>
    </location>
</feature>
<keyword evidence="1" id="KW-0472">Membrane</keyword>
<dbReference type="RefSeq" id="WP_313976314.1">
    <property type="nucleotide sequence ID" value="NZ_JASJOS010000002.1"/>
</dbReference>
<keyword evidence="1" id="KW-1133">Transmembrane helix</keyword>
<comment type="caution">
    <text evidence="2">The sequence shown here is derived from an EMBL/GenBank/DDBJ whole genome shotgun (WGS) entry which is preliminary data.</text>
</comment>
<keyword evidence="1" id="KW-0812">Transmembrane</keyword>
<evidence type="ECO:0000256" key="1">
    <source>
        <dbReference type="SAM" id="Phobius"/>
    </source>
</evidence>
<feature type="transmembrane region" description="Helical" evidence="1">
    <location>
        <begin position="349"/>
        <end position="366"/>
    </location>
</feature>
<evidence type="ECO:0000313" key="3">
    <source>
        <dbReference type="Proteomes" id="UP001241110"/>
    </source>
</evidence>
<dbReference type="Proteomes" id="UP001241110">
    <property type="component" value="Unassembled WGS sequence"/>
</dbReference>